<dbReference type="Proteomes" id="UP000061587">
    <property type="component" value="Chromosome"/>
</dbReference>
<dbReference type="EMBL" id="JAHPYS010000011">
    <property type="protein sequence ID" value="MBU9138562.1"/>
    <property type="molecule type" value="Genomic_DNA"/>
</dbReference>
<reference evidence="2 5" key="3">
    <citation type="journal article" date="2019" name="Nat. Med.">
        <title>A library of human gut bacterial isolates paired with longitudinal multiomics data enables mechanistic microbiome research.</title>
        <authorList>
            <person name="Poyet M."/>
            <person name="Groussin M."/>
            <person name="Gibbons S.M."/>
            <person name="Avila-Pacheco J."/>
            <person name="Jiang X."/>
            <person name="Kearney S.M."/>
            <person name="Perrotta A.R."/>
            <person name="Berdy B."/>
            <person name="Zhao S."/>
            <person name="Lieberman T.D."/>
            <person name="Swanson P.K."/>
            <person name="Smith M."/>
            <person name="Roesemann S."/>
            <person name="Alexander J.E."/>
            <person name="Rich S.A."/>
            <person name="Livny J."/>
            <person name="Vlamakis H."/>
            <person name="Clish C."/>
            <person name="Bullock K."/>
            <person name="Deik A."/>
            <person name="Scott J."/>
            <person name="Pierce K.A."/>
            <person name="Xavier R.J."/>
            <person name="Alm E.J."/>
        </authorList>
    </citation>
    <scope>NUCLEOTIDE SEQUENCE [LARGE SCALE GENOMIC DNA]</scope>
    <source>
        <strain evidence="2 5">BIOML-A122</strain>
    </source>
</reference>
<sequence>MEANNVEKRFNDWFTVSYDRLRNLVGRYGALDEDNFHDTYLFVRKQVLNPEREITDYEAYFIGCYRKAFMVKFRLESKYAHPDEYFFLRCGEDADFLSPDDLNSCEKLVKDILNFIRRKFSYQEYRMFTLRFYESDFSFKALGECMGISASAISGKVNTIMDAVRSNRGFSWRSQMLAVEGFIS</sequence>
<name>A0A0P0LKM1_PHOVU</name>
<evidence type="ECO:0000313" key="2">
    <source>
        <dbReference type="EMBL" id="KAB6523003.1"/>
    </source>
</evidence>
<evidence type="ECO:0000313" key="4">
    <source>
        <dbReference type="Proteomes" id="UP000061587"/>
    </source>
</evidence>
<protein>
    <submittedName>
        <fullName evidence="2">Sigma-70 family RNA polymerase sigma factor</fullName>
    </submittedName>
</protein>
<evidence type="ECO:0000313" key="1">
    <source>
        <dbReference type="EMBL" id="ALK83107.1"/>
    </source>
</evidence>
<accession>A0A0P0LKM1</accession>
<evidence type="ECO:0000313" key="3">
    <source>
        <dbReference type="EMBL" id="MBU9138562.1"/>
    </source>
</evidence>
<reference evidence="1 4" key="2">
    <citation type="journal article" date="2016" name="Genome Biol. Evol.">
        <title>Extensive mobilome-driven genome diversification in mouse gut-associated Bacteroides vulgatus mpk.</title>
        <authorList>
            <person name="Lange A."/>
            <person name="Beier S."/>
            <person name="Steimle A."/>
            <person name="Autenrieth I.B."/>
            <person name="Huson D.H."/>
            <person name="Frick J.S."/>
        </authorList>
    </citation>
    <scope>NUCLEOTIDE SEQUENCE [LARGE SCALE GENOMIC DNA]</scope>
    <source>
        <strain evidence="4">mpk</strain>
        <strain evidence="1">Mpk</strain>
    </source>
</reference>
<organism evidence="1 4">
    <name type="scientific">Phocaeicola vulgatus</name>
    <name type="common">Bacteroides vulgatus</name>
    <dbReference type="NCBI Taxonomy" id="821"/>
    <lineage>
        <taxon>Bacteria</taxon>
        <taxon>Pseudomonadati</taxon>
        <taxon>Bacteroidota</taxon>
        <taxon>Bacteroidia</taxon>
        <taxon>Bacteroidales</taxon>
        <taxon>Bacteroidaceae</taxon>
        <taxon>Phocaeicola</taxon>
    </lineage>
</organism>
<proteinExistence type="predicted"/>
<dbReference type="EMBL" id="WDBI01000042">
    <property type="protein sequence ID" value="KAB6523003.1"/>
    <property type="molecule type" value="Genomic_DNA"/>
</dbReference>
<reference evidence="3" key="4">
    <citation type="submission" date="2021-06" db="EMBL/GenBank/DDBJ databases">
        <title>Collection of gut derived symbiotic bacterial strains cultured from healthy donors.</title>
        <authorList>
            <person name="Lin H."/>
            <person name="Littmann E."/>
            <person name="Pamer E.G."/>
        </authorList>
    </citation>
    <scope>NUCLEOTIDE SEQUENCE</scope>
    <source>
        <strain evidence="3">MSK.6.33</strain>
    </source>
</reference>
<dbReference type="PATRIC" id="fig|821.40.peg.570"/>
<dbReference type="AlphaFoldDB" id="A0A0P0LKM1"/>
<evidence type="ECO:0000313" key="5">
    <source>
        <dbReference type="Proteomes" id="UP000469427"/>
    </source>
</evidence>
<dbReference type="EMBL" id="CP013020">
    <property type="protein sequence ID" value="ALK83107.1"/>
    <property type="molecule type" value="Genomic_DNA"/>
</dbReference>
<dbReference type="Proteomes" id="UP000469427">
    <property type="component" value="Unassembled WGS sequence"/>
</dbReference>
<dbReference type="RefSeq" id="WP_057098605.1">
    <property type="nucleotide sequence ID" value="NZ_JAHPYS010000011.1"/>
</dbReference>
<dbReference type="Proteomes" id="UP000736888">
    <property type="component" value="Unassembled WGS sequence"/>
</dbReference>
<gene>
    <name evidence="1" type="ORF">BvMPK_0479</name>
    <name evidence="2" type="ORF">GAY98_19880</name>
    <name evidence="3" type="ORF">KTG10_07315</name>
</gene>
<reference evidence="4" key="1">
    <citation type="submission" date="2015-10" db="EMBL/GenBank/DDBJ databases">
        <title>Extensive mobilome-driven genome diversification in gut-associated Bacteroides vulgatus mpk.</title>
        <authorList>
            <person name="Beier S."/>
            <person name="Lange A."/>
            <person name="Huson D.H."/>
            <person name="Frick J.-S."/>
            <person name="Autenrieth I.B."/>
        </authorList>
    </citation>
    <scope>NUCLEOTIDE SEQUENCE [LARGE SCALE GENOMIC DNA]</scope>
    <source>
        <strain evidence="4">mpk</strain>
    </source>
</reference>